<comment type="caution">
    <text evidence="2">The sequence shown here is derived from an EMBL/GenBank/DDBJ whole genome shotgun (WGS) entry which is preliminary data.</text>
</comment>
<dbReference type="Proteomes" id="UP001597351">
    <property type="component" value="Unassembled WGS sequence"/>
</dbReference>
<dbReference type="InterPro" id="IPR011042">
    <property type="entry name" value="6-blade_b-propeller_TolB-like"/>
</dbReference>
<gene>
    <name evidence="2" type="ORF">ACFSDE_18910</name>
</gene>
<feature type="transmembrane region" description="Helical" evidence="1">
    <location>
        <begin position="339"/>
        <end position="359"/>
    </location>
</feature>
<keyword evidence="1" id="KW-0812">Transmembrane</keyword>
<evidence type="ECO:0000313" key="2">
    <source>
        <dbReference type="EMBL" id="MFD1948881.1"/>
    </source>
</evidence>
<evidence type="ECO:0000256" key="1">
    <source>
        <dbReference type="SAM" id="Phobius"/>
    </source>
</evidence>
<dbReference type="InterPro" id="IPR011044">
    <property type="entry name" value="Quino_amine_DH_bsu"/>
</dbReference>
<protein>
    <recommendedName>
        <fullName evidence="4">WD40 repeat domain-containing protein</fullName>
    </recommendedName>
</protein>
<evidence type="ECO:0008006" key="4">
    <source>
        <dbReference type="Google" id="ProtNLM"/>
    </source>
</evidence>
<keyword evidence="1" id="KW-0472">Membrane</keyword>
<dbReference type="RefSeq" id="WP_343921522.1">
    <property type="nucleotide sequence ID" value="NZ_BAAAJT010000003.1"/>
</dbReference>
<dbReference type="SUPFAM" id="SSF50969">
    <property type="entry name" value="YVTN repeat-like/Quinoprotein amine dehydrogenase"/>
    <property type="match status" value="1"/>
</dbReference>
<sequence>MRRRPLAALLAVLLLGGVASALVGVLRDRDPSGYPQRIGFERPSDPLPARPGVLAATFVDNDFGNARGLGVTASGDLFELPGDTALSPDGAVLLVQSWEWNGRFEVRDLVTGSITRVADLSRRLRIGPGVDWSPDNTLVLIDSTTHPRHDEGPSVVELDTGETTPLAEGTPAGFLSPTEVVTVTVGDALAVTTTDLDTGSSTAQPLVATDGWTGDPVNRPAASLSPDGRLLLLVEPGRDAVARLFSLADGREVWSVDVDNWDGCAPSWRGHDPVLPVRFEPGGGPQGWAGAEQLTADDAISLVAVHPRLQSRCLVLTSGALEAGPRWALFGTSTGLLTWYAGPAVVAAALALGVVALVVRRRRRGSERPVGQA</sequence>
<name>A0ABW4TV42_9ACTN</name>
<reference evidence="3" key="1">
    <citation type="journal article" date="2019" name="Int. J. Syst. Evol. Microbiol.">
        <title>The Global Catalogue of Microorganisms (GCM) 10K type strain sequencing project: providing services to taxonomists for standard genome sequencing and annotation.</title>
        <authorList>
            <consortium name="The Broad Institute Genomics Platform"/>
            <consortium name="The Broad Institute Genome Sequencing Center for Infectious Disease"/>
            <person name="Wu L."/>
            <person name="Ma J."/>
        </authorList>
    </citation>
    <scope>NUCLEOTIDE SEQUENCE [LARGE SCALE GENOMIC DNA]</scope>
    <source>
        <strain evidence="3">CGMCC 1.12477</strain>
    </source>
</reference>
<keyword evidence="1" id="KW-1133">Transmembrane helix</keyword>
<accession>A0ABW4TV42</accession>
<evidence type="ECO:0000313" key="3">
    <source>
        <dbReference type="Proteomes" id="UP001597351"/>
    </source>
</evidence>
<organism evidence="2 3">
    <name type="scientific">Nocardioides aestuarii</name>
    <dbReference type="NCBI Taxonomy" id="252231"/>
    <lineage>
        <taxon>Bacteria</taxon>
        <taxon>Bacillati</taxon>
        <taxon>Actinomycetota</taxon>
        <taxon>Actinomycetes</taxon>
        <taxon>Propionibacteriales</taxon>
        <taxon>Nocardioidaceae</taxon>
        <taxon>Nocardioides</taxon>
    </lineage>
</organism>
<dbReference type="EMBL" id="JBHUGD010000004">
    <property type="protein sequence ID" value="MFD1948881.1"/>
    <property type="molecule type" value="Genomic_DNA"/>
</dbReference>
<keyword evidence="3" id="KW-1185">Reference proteome</keyword>
<dbReference type="Gene3D" id="2.120.10.30">
    <property type="entry name" value="TolB, C-terminal domain"/>
    <property type="match status" value="1"/>
</dbReference>
<proteinExistence type="predicted"/>